<reference evidence="2 3" key="1">
    <citation type="submission" date="2023-03" db="EMBL/GenBank/DDBJ databases">
        <title>Draft genome sequence of Thalassotalea insulae KCTC 62186T.</title>
        <authorList>
            <person name="Sawabe T."/>
        </authorList>
    </citation>
    <scope>NUCLEOTIDE SEQUENCE [LARGE SCALE GENOMIC DNA]</scope>
    <source>
        <strain evidence="2 3">KCTC 62186</strain>
    </source>
</reference>
<protein>
    <submittedName>
        <fullName evidence="2">Uncharacterized protein</fullName>
    </submittedName>
</protein>
<sequence>MTNNIKKNVLMMALSSLAIVELGLVYLATLVA</sequence>
<dbReference type="Proteomes" id="UP001157186">
    <property type="component" value="Unassembled WGS sequence"/>
</dbReference>
<keyword evidence="1" id="KW-1133">Transmembrane helix</keyword>
<comment type="caution">
    <text evidence="2">The sequence shown here is derived from an EMBL/GenBank/DDBJ whole genome shotgun (WGS) entry which is preliminary data.</text>
</comment>
<accession>A0ABQ6GSS3</accession>
<keyword evidence="1" id="KW-0812">Transmembrane</keyword>
<evidence type="ECO:0000313" key="2">
    <source>
        <dbReference type="EMBL" id="GLX79001.1"/>
    </source>
</evidence>
<dbReference type="EMBL" id="BSST01000001">
    <property type="protein sequence ID" value="GLX79001.1"/>
    <property type="molecule type" value="Genomic_DNA"/>
</dbReference>
<gene>
    <name evidence="2" type="ORF">tinsulaeT_23410</name>
</gene>
<organism evidence="2 3">
    <name type="scientific">Thalassotalea insulae</name>
    <dbReference type="NCBI Taxonomy" id="2056778"/>
    <lineage>
        <taxon>Bacteria</taxon>
        <taxon>Pseudomonadati</taxon>
        <taxon>Pseudomonadota</taxon>
        <taxon>Gammaproteobacteria</taxon>
        <taxon>Alteromonadales</taxon>
        <taxon>Colwelliaceae</taxon>
        <taxon>Thalassotalea</taxon>
    </lineage>
</organism>
<feature type="transmembrane region" description="Helical" evidence="1">
    <location>
        <begin position="9"/>
        <end position="29"/>
    </location>
</feature>
<proteinExistence type="predicted"/>
<keyword evidence="1" id="KW-0472">Membrane</keyword>
<name>A0ABQ6GSS3_9GAMM</name>
<evidence type="ECO:0000313" key="3">
    <source>
        <dbReference type="Proteomes" id="UP001157186"/>
    </source>
</evidence>
<evidence type="ECO:0000256" key="1">
    <source>
        <dbReference type="SAM" id="Phobius"/>
    </source>
</evidence>
<keyword evidence="3" id="KW-1185">Reference proteome</keyword>